<dbReference type="EMBL" id="JACJST010000008">
    <property type="protein sequence ID" value="MBD2568448.1"/>
    <property type="molecule type" value="Genomic_DNA"/>
</dbReference>
<accession>A0ABR8FFN2</accession>
<dbReference type="SUPFAM" id="SSF55874">
    <property type="entry name" value="ATPase domain of HSP90 chaperone/DNA topoisomerase II/histidine kinase"/>
    <property type="match status" value="1"/>
</dbReference>
<reference evidence="1 2" key="1">
    <citation type="journal article" date="2020" name="ISME J.">
        <title>Comparative genomics reveals insights into cyanobacterial evolution and habitat adaptation.</title>
        <authorList>
            <person name="Chen M.Y."/>
            <person name="Teng W.K."/>
            <person name="Zhao L."/>
            <person name="Hu C.X."/>
            <person name="Zhou Y.K."/>
            <person name="Han B.P."/>
            <person name="Song L.R."/>
            <person name="Shu W.S."/>
        </authorList>
    </citation>
    <scope>NUCLEOTIDE SEQUENCE [LARGE SCALE GENOMIC DNA]</scope>
    <source>
        <strain evidence="1 2">FACHB-196</strain>
    </source>
</reference>
<dbReference type="Gene3D" id="3.30.565.10">
    <property type="entry name" value="Histidine kinase-like ATPase, C-terminal domain"/>
    <property type="match status" value="1"/>
</dbReference>
<dbReference type="RefSeq" id="WP_190714387.1">
    <property type="nucleotide sequence ID" value="NZ_JACJST010000008.1"/>
</dbReference>
<evidence type="ECO:0000313" key="1">
    <source>
        <dbReference type="EMBL" id="MBD2568448.1"/>
    </source>
</evidence>
<protein>
    <recommendedName>
        <fullName evidence="3">ATP-binding protein</fullName>
    </recommendedName>
</protein>
<name>A0ABR8FFN2_9NOST</name>
<dbReference type="Proteomes" id="UP000640531">
    <property type="component" value="Unassembled WGS sequence"/>
</dbReference>
<keyword evidence="2" id="KW-1185">Reference proteome</keyword>
<proteinExistence type="predicted"/>
<evidence type="ECO:0008006" key="3">
    <source>
        <dbReference type="Google" id="ProtNLM"/>
    </source>
</evidence>
<evidence type="ECO:0000313" key="2">
    <source>
        <dbReference type="Proteomes" id="UP000640531"/>
    </source>
</evidence>
<organism evidence="1 2">
    <name type="scientific">Anabaena lutea FACHB-196</name>
    <dbReference type="NCBI Taxonomy" id="2692881"/>
    <lineage>
        <taxon>Bacteria</taxon>
        <taxon>Bacillati</taxon>
        <taxon>Cyanobacteriota</taxon>
        <taxon>Cyanophyceae</taxon>
        <taxon>Nostocales</taxon>
        <taxon>Nostocaceae</taxon>
        <taxon>Anabaena</taxon>
    </lineage>
</organism>
<dbReference type="InterPro" id="IPR036890">
    <property type="entry name" value="HATPase_C_sf"/>
</dbReference>
<sequence>MSQQNFPKNNQNMGRRSHVDFQHILKELSENRKDPCEVIRELISNSYDANASSIKIFPLIQYEGFIFFDNGIGLSEHEKDSINGVTLYESFFSVGISTKTFGETIGYKCQGSKLCFDSKKFALITRCQSDSAWRWIKIDNPKDNLNLNYPLDNQETRAPWEVLPELLLHPDERSTPILEQLSEDFFTQEFSQGTMILVQGLNVDNFSTYYGRNTNKLSYLKNYISFNTRHGDIRTLHPKKTGFSESVSLAFKKDRGYRNDCELFLWLSSDKPLFPDGLEKIPDGYPYLDKAEEGFKLPTSLSRLFDGRFCARYAKMITFEERSYCLILAVDGNRRAHSEYRELDRRGGKRSGIRLTDQRGTFICSQGVKVCRYEKFYESSELREYSELASDDGHRHYAFMINGNFRLVTNRNSLTEESEKTLNNNEFIVEIKKFLDEARQKHRVFQELVDRLNKEHIADRLDAYTTQLNERKNDLQNRTRFFIKGIKTTEGDTYPIEQFNPQLSRKIFVEPQLGEEHGVGGLYFLLSHLVIPDSPYANLWLRPLTFSGIGIDSITVGDDEGRPLIADSCKTVEYKFNFTPDPECSSDEFDFNHPLIHTDHILVWDFDLIPEENSYVRDAFKYFGTVHLSPHLSAIGYEIINIASQEGSSYPGTVKVISLKKLIQQTFECEWITPPPKKTSVSSRNRRGKK</sequence>
<comment type="caution">
    <text evidence="1">The sequence shown here is derived from an EMBL/GenBank/DDBJ whole genome shotgun (WGS) entry which is preliminary data.</text>
</comment>
<gene>
    <name evidence="1" type="ORF">H6G59_11145</name>
</gene>